<accession>A0AAD1SGH0</accession>
<organism evidence="1 2">
    <name type="scientific">Pelobates cultripes</name>
    <name type="common">Western spadefoot toad</name>
    <dbReference type="NCBI Taxonomy" id="61616"/>
    <lineage>
        <taxon>Eukaryota</taxon>
        <taxon>Metazoa</taxon>
        <taxon>Chordata</taxon>
        <taxon>Craniata</taxon>
        <taxon>Vertebrata</taxon>
        <taxon>Euteleostomi</taxon>
        <taxon>Amphibia</taxon>
        <taxon>Batrachia</taxon>
        <taxon>Anura</taxon>
        <taxon>Pelobatoidea</taxon>
        <taxon>Pelobatidae</taxon>
        <taxon>Pelobates</taxon>
    </lineage>
</organism>
<keyword evidence="2" id="KW-1185">Reference proteome</keyword>
<protein>
    <submittedName>
        <fullName evidence="1">Uncharacterized protein</fullName>
    </submittedName>
</protein>
<evidence type="ECO:0000313" key="1">
    <source>
        <dbReference type="EMBL" id="CAH2300636.1"/>
    </source>
</evidence>
<name>A0AAD1SGH0_PELCU</name>
<dbReference type="AlphaFoldDB" id="A0AAD1SGH0"/>
<proteinExistence type="predicted"/>
<reference evidence="1" key="1">
    <citation type="submission" date="2022-03" db="EMBL/GenBank/DDBJ databases">
        <authorList>
            <person name="Alioto T."/>
            <person name="Alioto T."/>
            <person name="Gomez Garrido J."/>
        </authorList>
    </citation>
    <scope>NUCLEOTIDE SEQUENCE</scope>
</reference>
<gene>
    <name evidence="1" type="ORF">PECUL_23A037676</name>
</gene>
<dbReference type="Proteomes" id="UP001295444">
    <property type="component" value="Chromosome 06"/>
</dbReference>
<evidence type="ECO:0000313" key="2">
    <source>
        <dbReference type="Proteomes" id="UP001295444"/>
    </source>
</evidence>
<sequence length="130" mass="14426">MATVICFFSSSLSRWVLRSDLCDQHGEYMQPIAATHKRPCIIKSATEHQESAQVLGLPISWIPSWSCTGFGSRDQLGHRLKFQQELHVSSDLMGQKIYLPTVVTSLHPLVSPLASSRRQSGYAAIFVPGI</sequence>
<dbReference type="EMBL" id="OW240917">
    <property type="protein sequence ID" value="CAH2300636.1"/>
    <property type="molecule type" value="Genomic_DNA"/>
</dbReference>